<feature type="chain" id="PRO_5013067845" evidence="1">
    <location>
        <begin position="19"/>
        <end position="453"/>
    </location>
</feature>
<name>A0A1Q8S661_9PEZI</name>
<evidence type="ECO:0000256" key="1">
    <source>
        <dbReference type="SAM" id="SignalP"/>
    </source>
</evidence>
<dbReference type="OrthoDB" id="4845392at2759"/>
<reference evidence="2 3" key="1">
    <citation type="submission" date="2016-11" db="EMBL/GenBank/DDBJ databases">
        <title>Draft Genome Assembly of Colletotrichum chlorophyti a pathogen of herbaceous plants.</title>
        <authorList>
            <person name="Gan P."/>
            <person name="Narusaka M."/>
            <person name="Tsushima A."/>
            <person name="Narusaka Y."/>
            <person name="Takano Y."/>
            <person name="Shirasu K."/>
        </authorList>
    </citation>
    <scope>NUCLEOTIDE SEQUENCE [LARGE SCALE GENOMIC DNA]</scope>
    <source>
        <strain evidence="2 3">NTL11</strain>
    </source>
</reference>
<feature type="signal peptide" evidence="1">
    <location>
        <begin position="1"/>
        <end position="18"/>
    </location>
</feature>
<evidence type="ECO:0000313" key="3">
    <source>
        <dbReference type="Proteomes" id="UP000186583"/>
    </source>
</evidence>
<gene>
    <name evidence="2" type="ORF">CCHL11_02319</name>
</gene>
<sequence>MLISNLLVKAALVAGAVGLTTKGLTSNTRVEINSDKEISPLELPVGNGNDKKWNDIKMGDLIDHETLKTSSNNLPPHDCEDILKRNIVPQIDCSYSWENCRFDNHLSYKIRISPVGKSSDKWCEILNNAVMRNINYMTGWEGCNRQYKVDPKGNGIWLNVTLPKPDGWKQDWRFEVQKAISESMCPGHPELTYWVNKGCYRSSICRSRSRKRDDSEIFNGHLPELEYEKEHSESEIATDTTNTSVATVTVTSNIPATTTFFQDEAKFETATSIESTVTTVVTSATVPKINQARNEPATTTQTIKLPEHVENGLENLNAAQNCPSQEQICSTAVNLRSVSVHCSYVWDQGKEHSLLNYKVAINPTGQDTRCWCRRIINAVRERCPSGENERTYPIFQCNEKHIRNALGFGMFINFYANRWVKEEDNRRCIKAAIDSTTCGIRTFFDKGGCFKSK</sequence>
<dbReference type="Proteomes" id="UP000186583">
    <property type="component" value="Unassembled WGS sequence"/>
</dbReference>
<keyword evidence="3" id="KW-1185">Reference proteome</keyword>
<protein>
    <submittedName>
        <fullName evidence="2">Uncharacterized protein</fullName>
    </submittedName>
</protein>
<dbReference type="EMBL" id="MPGH01000014">
    <property type="protein sequence ID" value="OLN96861.1"/>
    <property type="molecule type" value="Genomic_DNA"/>
</dbReference>
<dbReference type="AlphaFoldDB" id="A0A1Q8S661"/>
<proteinExistence type="predicted"/>
<comment type="caution">
    <text evidence="2">The sequence shown here is derived from an EMBL/GenBank/DDBJ whole genome shotgun (WGS) entry which is preliminary data.</text>
</comment>
<evidence type="ECO:0000313" key="2">
    <source>
        <dbReference type="EMBL" id="OLN96861.1"/>
    </source>
</evidence>
<accession>A0A1Q8S661</accession>
<keyword evidence="1" id="KW-0732">Signal</keyword>
<organism evidence="2 3">
    <name type="scientific">Colletotrichum chlorophyti</name>
    <dbReference type="NCBI Taxonomy" id="708187"/>
    <lineage>
        <taxon>Eukaryota</taxon>
        <taxon>Fungi</taxon>
        <taxon>Dikarya</taxon>
        <taxon>Ascomycota</taxon>
        <taxon>Pezizomycotina</taxon>
        <taxon>Sordariomycetes</taxon>
        <taxon>Hypocreomycetidae</taxon>
        <taxon>Glomerellales</taxon>
        <taxon>Glomerellaceae</taxon>
        <taxon>Colletotrichum</taxon>
    </lineage>
</organism>